<dbReference type="GO" id="GO:0015199">
    <property type="term" value="F:amino-acid betaine transmembrane transporter activity"/>
    <property type="evidence" value="ECO:0007669"/>
    <property type="project" value="TreeGrafter"/>
</dbReference>
<dbReference type="GO" id="GO:0015220">
    <property type="term" value="F:choline transmembrane transporter activity"/>
    <property type="evidence" value="ECO:0007669"/>
    <property type="project" value="TreeGrafter"/>
</dbReference>
<dbReference type="RefSeq" id="WP_071110092.1">
    <property type="nucleotide sequence ID" value="NZ_PPTF01000057.1"/>
</dbReference>
<dbReference type="AlphaFoldDB" id="A0A2K4MMY1"/>
<keyword evidence="9 11" id="KW-0472">Membrane</keyword>
<keyword evidence="4" id="KW-0813">Transport</keyword>
<dbReference type="GO" id="GO:1903711">
    <property type="term" value="P:spermidine transmembrane transport"/>
    <property type="evidence" value="ECO:0007669"/>
    <property type="project" value="TreeGrafter"/>
</dbReference>
<evidence type="ECO:0000256" key="7">
    <source>
        <dbReference type="ARBA" id="ARBA00022692"/>
    </source>
</evidence>
<evidence type="ECO:0000313" key="13">
    <source>
        <dbReference type="Proteomes" id="UP000236416"/>
    </source>
</evidence>
<keyword evidence="13" id="KW-1185">Reference proteome</keyword>
<sequence length="109" mass="11875">MQNAQFIHYVFMLLAILLEVAANIFIKYSDGFRRRGMGALGIASILLSFTALSQAVKGIDLSIAYAIWGGTGIFLTTIAGWALFKQHLSRRGWLGIALIVTGMSLLKLA</sequence>
<evidence type="ECO:0000256" key="11">
    <source>
        <dbReference type="SAM" id="Phobius"/>
    </source>
</evidence>
<evidence type="ECO:0000256" key="8">
    <source>
        <dbReference type="ARBA" id="ARBA00022989"/>
    </source>
</evidence>
<dbReference type="GO" id="GO:0015297">
    <property type="term" value="F:antiporter activity"/>
    <property type="evidence" value="ECO:0007669"/>
    <property type="project" value="TreeGrafter"/>
</dbReference>
<evidence type="ECO:0000256" key="10">
    <source>
        <dbReference type="RuleBase" id="RU003942"/>
    </source>
</evidence>
<dbReference type="PANTHER" id="PTHR30561">
    <property type="entry name" value="SMR FAMILY PROTON-DEPENDENT DRUG EFFLUX TRANSPORTER SUGE"/>
    <property type="match status" value="1"/>
</dbReference>
<reference evidence="12 13" key="1">
    <citation type="submission" date="2018-01" db="EMBL/GenBank/DDBJ databases">
        <title>Genomic Sequence of Chromobacterium MWU13-2610 from wild cranberry bogs within the Cape Cod National Seashore.</title>
        <authorList>
            <person name="O'Hara-Hanley K."/>
            <person name="Soby S."/>
            <person name="Harrison A."/>
        </authorList>
    </citation>
    <scope>NUCLEOTIDE SEQUENCE [LARGE SCALE GENOMIC DNA]</scope>
    <source>
        <strain evidence="12 13">MWU13-2610</strain>
    </source>
</reference>
<accession>A0A2K4MMY1</accession>
<protein>
    <recommendedName>
        <fullName evidence="3">Spermidine export protein MdtI</fullName>
    </recommendedName>
</protein>
<gene>
    <name evidence="12" type="ORF">C2134_11730</name>
</gene>
<dbReference type="InterPro" id="IPR037185">
    <property type="entry name" value="EmrE-like"/>
</dbReference>
<evidence type="ECO:0000313" key="12">
    <source>
        <dbReference type="EMBL" id="POA98447.1"/>
    </source>
</evidence>
<dbReference type="InterPro" id="IPR045324">
    <property type="entry name" value="Small_multidrug_res"/>
</dbReference>
<dbReference type="NCBIfam" id="NF007934">
    <property type="entry name" value="PRK10650.1"/>
    <property type="match status" value="1"/>
</dbReference>
<dbReference type="GO" id="GO:1990961">
    <property type="term" value="P:xenobiotic detoxification by transmembrane export across the plasma membrane"/>
    <property type="evidence" value="ECO:0007669"/>
    <property type="project" value="UniProtKB-ARBA"/>
</dbReference>
<dbReference type="Proteomes" id="UP000236416">
    <property type="component" value="Unassembled WGS sequence"/>
</dbReference>
<comment type="caution">
    <text evidence="12">The sequence shown here is derived from an EMBL/GenBank/DDBJ whole genome shotgun (WGS) entry which is preliminary data.</text>
</comment>
<keyword evidence="5" id="KW-1003">Cell membrane</keyword>
<evidence type="ECO:0000256" key="5">
    <source>
        <dbReference type="ARBA" id="ARBA00022475"/>
    </source>
</evidence>
<evidence type="ECO:0000256" key="9">
    <source>
        <dbReference type="ARBA" id="ARBA00023136"/>
    </source>
</evidence>
<evidence type="ECO:0000256" key="4">
    <source>
        <dbReference type="ARBA" id="ARBA00022448"/>
    </source>
</evidence>
<proteinExistence type="inferred from homology"/>
<feature type="transmembrane region" description="Helical" evidence="11">
    <location>
        <begin position="6"/>
        <end position="26"/>
    </location>
</feature>
<comment type="similarity">
    <text evidence="10">Belongs to the drug/metabolite transporter (DMT) superfamily. Small multidrug resistance (SMR) (TC 2.A.7.1) family.</text>
</comment>
<keyword evidence="6" id="KW-0997">Cell inner membrane</keyword>
<keyword evidence="8 11" id="KW-1133">Transmembrane helix</keyword>
<dbReference type="GO" id="GO:0031460">
    <property type="term" value="P:glycine betaine transport"/>
    <property type="evidence" value="ECO:0007669"/>
    <property type="project" value="TreeGrafter"/>
</dbReference>
<comment type="subunit">
    <text evidence="2">Forms a complex with MdtJ.</text>
</comment>
<dbReference type="InterPro" id="IPR000390">
    <property type="entry name" value="Small_drug/metabolite_transptr"/>
</dbReference>
<dbReference type="Gene3D" id="1.10.3730.20">
    <property type="match status" value="1"/>
</dbReference>
<keyword evidence="7 10" id="KW-0812">Transmembrane</keyword>
<feature type="transmembrane region" description="Helical" evidence="11">
    <location>
        <begin position="38"/>
        <end position="56"/>
    </location>
</feature>
<name>A0A2K4MMY1_9NEIS</name>
<evidence type="ECO:0000256" key="6">
    <source>
        <dbReference type="ARBA" id="ARBA00022519"/>
    </source>
</evidence>
<dbReference type="EMBL" id="PPTF01000057">
    <property type="protein sequence ID" value="POA98447.1"/>
    <property type="molecule type" value="Genomic_DNA"/>
</dbReference>
<dbReference type="PANTHER" id="PTHR30561:SF6">
    <property type="entry name" value="SPERMIDINE EXPORT PROTEIN MDTI"/>
    <property type="match status" value="1"/>
</dbReference>
<dbReference type="FunFam" id="1.10.3730.20:FF:000001">
    <property type="entry name" value="Quaternary ammonium compound resistance transporter SugE"/>
    <property type="match status" value="1"/>
</dbReference>
<dbReference type="GO" id="GO:0005886">
    <property type="term" value="C:plasma membrane"/>
    <property type="evidence" value="ECO:0007669"/>
    <property type="project" value="UniProtKB-SubCell"/>
</dbReference>
<dbReference type="Pfam" id="PF00893">
    <property type="entry name" value="Multi_Drug_Res"/>
    <property type="match status" value="1"/>
</dbReference>
<evidence type="ECO:0000256" key="3">
    <source>
        <dbReference type="ARBA" id="ARBA00021114"/>
    </source>
</evidence>
<feature type="transmembrane region" description="Helical" evidence="11">
    <location>
        <begin position="62"/>
        <end position="84"/>
    </location>
</feature>
<organism evidence="12 13">
    <name type="scientific">Chromobacterium sinusclupearum</name>
    <dbReference type="NCBI Taxonomy" id="2077146"/>
    <lineage>
        <taxon>Bacteria</taxon>
        <taxon>Pseudomonadati</taxon>
        <taxon>Pseudomonadota</taxon>
        <taxon>Betaproteobacteria</taxon>
        <taxon>Neisseriales</taxon>
        <taxon>Chromobacteriaceae</taxon>
        <taxon>Chromobacterium</taxon>
    </lineage>
</organism>
<comment type="subcellular location">
    <subcellularLocation>
        <location evidence="1">Cell inner membrane</location>
        <topology evidence="1">Multi-pass membrane protein</topology>
    </subcellularLocation>
    <subcellularLocation>
        <location evidence="10">Cell membrane</location>
        <topology evidence="10">Multi-pass membrane protein</topology>
    </subcellularLocation>
</comment>
<dbReference type="SUPFAM" id="SSF103481">
    <property type="entry name" value="Multidrug resistance efflux transporter EmrE"/>
    <property type="match status" value="1"/>
</dbReference>
<evidence type="ECO:0000256" key="1">
    <source>
        <dbReference type="ARBA" id="ARBA00004429"/>
    </source>
</evidence>
<evidence type="ECO:0000256" key="2">
    <source>
        <dbReference type="ARBA" id="ARBA00011359"/>
    </source>
</evidence>